<protein>
    <submittedName>
        <fullName evidence="2">Uncharacterized protein</fullName>
    </submittedName>
</protein>
<organism evidence="2 3">
    <name type="scientific">Coccidioides immitis RMSCC 2394</name>
    <dbReference type="NCBI Taxonomy" id="404692"/>
    <lineage>
        <taxon>Eukaryota</taxon>
        <taxon>Fungi</taxon>
        <taxon>Dikarya</taxon>
        <taxon>Ascomycota</taxon>
        <taxon>Pezizomycotina</taxon>
        <taxon>Eurotiomycetes</taxon>
        <taxon>Eurotiomycetidae</taxon>
        <taxon>Onygenales</taxon>
        <taxon>Onygenaceae</taxon>
        <taxon>Coccidioides</taxon>
    </lineage>
</organism>
<dbReference type="AlphaFoldDB" id="A0A0J6Y8A7"/>
<evidence type="ECO:0000313" key="3">
    <source>
        <dbReference type="Proteomes" id="UP000054565"/>
    </source>
</evidence>
<gene>
    <name evidence="2" type="ORF">CIRG_04607</name>
</gene>
<dbReference type="EMBL" id="DS028095">
    <property type="protein sequence ID" value="KMP04926.1"/>
    <property type="molecule type" value="Genomic_DNA"/>
</dbReference>
<sequence length="118" mass="12576">MVLPLGILDYKARAISLQILSEGHYLVRAAWQPVPLKDPEVDGGSGKQRGKPEGPPGSEGTLYPVHHADTPLLVVCMDRLVAPLPPFLVVIPLWCAASYVDKTLPAALIGPTSSKSLT</sequence>
<accession>A0A0J6Y8A7</accession>
<evidence type="ECO:0000313" key="2">
    <source>
        <dbReference type="EMBL" id="KMP04926.1"/>
    </source>
</evidence>
<feature type="region of interest" description="Disordered" evidence="1">
    <location>
        <begin position="35"/>
        <end position="63"/>
    </location>
</feature>
<reference evidence="3" key="1">
    <citation type="journal article" date="2010" name="Genome Res.">
        <title>Population genomic sequencing of Coccidioides fungi reveals recent hybridization and transposon control.</title>
        <authorList>
            <person name="Neafsey D.E."/>
            <person name="Barker B.M."/>
            <person name="Sharpton T.J."/>
            <person name="Stajich J.E."/>
            <person name="Park D.J."/>
            <person name="Whiston E."/>
            <person name="Hung C.-Y."/>
            <person name="McMahan C."/>
            <person name="White J."/>
            <person name="Sykes S."/>
            <person name="Heiman D."/>
            <person name="Young S."/>
            <person name="Zeng Q."/>
            <person name="Abouelleil A."/>
            <person name="Aftuck L."/>
            <person name="Bessette D."/>
            <person name="Brown A."/>
            <person name="FitzGerald M."/>
            <person name="Lui A."/>
            <person name="Macdonald J.P."/>
            <person name="Priest M."/>
            <person name="Orbach M.J."/>
            <person name="Galgiani J.N."/>
            <person name="Kirkland T.N."/>
            <person name="Cole G.T."/>
            <person name="Birren B.W."/>
            <person name="Henn M.R."/>
            <person name="Taylor J.W."/>
            <person name="Rounsley S.D."/>
        </authorList>
    </citation>
    <scope>NUCLEOTIDE SEQUENCE [LARGE SCALE GENOMIC DNA]</scope>
    <source>
        <strain evidence="3">RMSCC 2394</strain>
    </source>
</reference>
<dbReference type="Proteomes" id="UP000054565">
    <property type="component" value="Unassembled WGS sequence"/>
</dbReference>
<proteinExistence type="predicted"/>
<name>A0A0J6Y8A7_COCIT</name>
<evidence type="ECO:0000256" key="1">
    <source>
        <dbReference type="SAM" id="MobiDB-lite"/>
    </source>
</evidence>